<evidence type="ECO:0000313" key="1">
    <source>
        <dbReference type="EMBL" id="MBX66965.1"/>
    </source>
</evidence>
<organism evidence="1">
    <name type="scientific">Rhizophora mucronata</name>
    <name type="common">Asiatic mangrove</name>
    <dbReference type="NCBI Taxonomy" id="61149"/>
    <lineage>
        <taxon>Eukaryota</taxon>
        <taxon>Viridiplantae</taxon>
        <taxon>Streptophyta</taxon>
        <taxon>Embryophyta</taxon>
        <taxon>Tracheophyta</taxon>
        <taxon>Spermatophyta</taxon>
        <taxon>Magnoliopsida</taxon>
        <taxon>eudicotyledons</taxon>
        <taxon>Gunneridae</taxon>
        <taxon>Pentapetalae</taxon>
        <taxon>rosids</taxon>
        <taxon>fabids</taxon>
        <taxon>Malpighiales</taxon>
        <taxon>Rhizophoraceae</taxon>
        <taxon>Rhizophora</taxon>
    </lineage>
</organism>
<reference evidence="1" key="1">
    <citation type="submission" date="2018-02" db="EMBL/GenBank/DDBJ databases">
        <title>Rhizophora mucronata_Transcriptome.</title>
        <authorList>
            <person name="Meera S.P."/>
            <person name="Sreeshan A."/>
            <person name="Augustine A."/>
        </authorList>
    </citation>
    <scope>NUCLEOTIDE SEQUENCE</scope>
    <source>
        <tissue evidence="1">Leaf</tissue>
    </source>
</reference>
<accession>A0A2P2QJ71</accession>
<name>A0A2P2QJ71_RHIMU</name>
<dbReference type="EMBL" id="GGEC01086481">
    <property type="protein sequence ID" value="MBX66965.1"/>
    <property type="molecule type" value="Transcribed_RNA"/>
</dbReference>
<sequence>MTFSLSLFLIFYISMENESASFFKFHCCMYSTKHS</sequence>
<proteinExistence type="predicted"/>
<protein>
    <submittedName>
        <fullName evidence="1">Uncharacterized protein</fullName>
    </submittedName>
</protein>
<dbReference type="AlphaFoldDB" id="A0A2P2QJ71"/>